<evidence type="ECO:0000256" key="4">
    <source>
        <dbReference type="ARBA" id="ARBA00010617"/>
    </source>
</evidence>
<keyword evidence="8" id="KW-0256">Endoplasmic reticulum</keyword>
<protein>
    <recommendedName>
        <fullName evidence="5">unspecific monooxygenase</fullName>
        <ecNumber evidence="5">1.14.14.1</ecNumber>
    </recommendedName>
</protein>
<keyword evidence="12 15" id="KW-0503">Monooxygenase</keyword>
<dbReference type="GO" id="GO:0019373">
    <property type="term" value="P:epoxygenase P450 pathway"/>
    <property type="evidence" value="ECO:0007669"/>
    <property type="project" value="TreeGrafter"/>
</dbReference>
<dbReference type="InterPro" id="IPR050182">
    <property type="entry name" value="Cytochrome_P450_fam2"/>
</dbReference>
<evidence type="ECO:0000256" key="12">
    <source>
        <dbReference type="ARBA" id="ARBA00023033"/>
    </source>
</evidence>
<dbReference type="SUPFAM" id="SSF48264">
    <property type="entry name" value="Cytochrome P450"/>
    <property type="match status" value="1"/>
</dbReference>
<comment type="caution">
    <text evidence="16">The sequence shown here is derived from an EMBL/GenBank/DDBJ whole genome shotgun (WGS) entry which is preliminary data.</text>
</comment>
<dbReference type="PANTHER" id="PTHR24300">
    <property type="entry name" value="CYTOCHROME P450 508A4-RELATED"/>
    <property type="match status" value="1"/>
</dbReference>
<evidence type="ECO:0000256" key="5">
    <source>
        <dbReference type="ARBA" id="ARBA00012109"/>
    </source>
</evidence>
<evidence type="ECO:0000256" key="1">
    <source>
        <dbReference type="ARBA" id="ARBA00001971"/>
    </source>
</evidence>
<dbReference type="PANTHER" id="PTHR24300:SF356">
    <property type="entry name" value="CYTOCHROME P450 2E1"/>
    <property type="match status" value="1"/>
</dbReference>
<keyword evidence="7 14" id="KW-0479">Metal-binding</keyword>
<keyword evidence="13" id="KW-0472">Membrane</keyword>
<evidence type="ECO:0000256" key="3">
    <source>
        <dbReference type="ARBA" id="ARBA00004406"/>
    </source>
</evidence>
<keyword evidence="11 14" id="KW-0408">Iron</keyword>
<name>A0AAV7A2Q2_ENGPU</name>
<dbReference type="Pfam" id="PF00067">
    <property type="entry name" value="p450"/>
    <property type="match status" value="1"/>
</dbReference>
<dbReference type="GO" id="GO:0005789">
    <property type="term" value="C:endoplasmic reticulum membrane"/>
    <property type="evidence" value="ECO:0007669"/>
    <property type="project" value="UniProtKB-SubCell"/>
</dbReference>
<evidence type="ECO:0000256" key="6">
    <source>
        <dbReference type="ARBA" id="ARBA00022617"/>
    </source>
</evidence>
<organism evidence="16 17">
    <name type="scientific">Engystomops pustulosus</name>
    <name type="common">Tungara frog</name>
    <name type="synonym">Physalaemus pustulosus</name>
    <dbReference type="NCBI Taxonomy" id="76066"/>
    <lineage>
        <taxon>Eukaryota</taxon>
        <taxon>Metazoa</taxon>
        <taxon>Chordata</taxon>
        <taxon>Craniata</taxon>
        <taxon>Vertebrata</taxon>
        <taxon>Euteleostomi</taxon>
        <taxon>Amphibia</taxon>
        <taxon>Batrachia</taxon>
        <taxon>Anura</taxon>
        <taxon>Neobatrachia</taxon>
        <taxon>Hyloidea</taxon>
        <taxon>Leptodactylidae</taxon>
        <taxon>Leiuperinae</taxon>
        <taxon>Engystomops</taxon>
    </lineage>
</organism>
<dbReference type="CDD" id="cd11026">
    <property type="entry name" value="CYP2"/>
    <property type="match status" value="1"/>
</dbReference>
<evidence type="ECO:0000313" key="17">
    <source>
        <dbReference type="Proteomes" id="UP000824782"/>
    </source>
</evidence>
<dbReference type="InterPro" id="IPR017972">
    <property type="entry name" value="Cyt_P450_CS"/>
</dbReference>
<comment type="cofactor">
    <cofactor evidence="1 14">
        <name>heme</name>
        <dbReference type="ChEBI" id="CHEBI:30413"/>
    </cofactor>
</comment>
<accession>A0AAV7A2Q2</accession>
<dbReference type="Gene3D" id="1.10.630.10">
    <property type="entry name" value="Cytochrome P450"/>
    <property type="match status" value="1"/>
</dbReference>
<evidence type="ECO:0000256" key="2">
    <source>
        <dbReference type="ARBA" id="ARBA00004174"/>
    </source>
</evidence>
<dbReference type="InterPro" id="IPR036396">
    <property type="entry name" value="Cyt_P450_sf"/>
</dbReference>
<dbReference type="EC" id="1.14.14.1" evidence="5"/>
<dbReference type="FunFam" id="1.10.630.10:FF:000238">
    <property type="entry name" value="Cytochrome P450 2A6"/>
    <property type="match status" value="1"/>
</dbReference>
<reference evidence="16" key="1">
    <citation type="thesis" date="2020" institute="ProQuest LLC" country="789 East Eisenhower Parkway, Ann Arbor, MI, USA">
        <title>Comparative Genomics and Chromosome Evolution.</title>
        <authorList>
            <person name="Mudd A.B."/>
        </authorList>
    </citation>
    <scope>NUCLEOTIDE SEQUENCE</scope>
    <source>
        <strain evidence="16">237g6f4</strain>
        <tissue evidence="16">Blood</tissue>
    </source>
</reference>
<feature type="non-terminal residue" evidence="16">
    <location>
        <position position="451"/>
    </location>
</feature>
<dbReference type="InterPro" id="IPR002401">
    <property type="entry name" value="Cyt_P450_E_grp-I"/>
</dbReference>
<keyword evidence="6 14" id="KW-0349">Heme</keyword>
<gene>
    <name evidence="16" type="ORF">GDO81_003121</name>
</gene>
<dbReference type="PRINTS" id="PR00463">
    <property type="entry name" value="EP450I"/>
</dbReference>
<dbReference type="EMBL" id="WNYA01000010">
    <property type="protein sequence ID" value="KAG8552878.1"/>
    <property type="molecule type" value="Genomic_DNA"/>
</dbReference>
<proteinExistence type="inferred from homology"/>
<evidence type="ECO:0000256" key="7">
    <source>
        <dbReference type="ARBA" id="ARBA00022723"/>
    </source>
</evidence>
<comment type="subcellular location">
    <subcellularLocation>
        <location evidence="3">Endoplasmic reticulum membrane</location>
        <topology evidence="3">Peripheral membrane protein</topology>
    </subcellularLocation>
    <subcellularLocation>
        <location evidence="2">Microsome membrane</location>
        <topology evidence="2">Peripheral membrane protein</topology>
    </subcellularLocation>
</comment>
<dbReference type="GO" id="GO:0008392">
    <property type="term" value="F:arachidonate epoxygenase activity"/>
    <property type="evidence" value="ECO:0007669"/>
    <property type="project" value="TreeGrafter"/>
</dbReference>
<dbReference type="InterPro" id="IPR001128">
    <property type="entry name" value="Cyt_P450"/>
</dbReference>
<keyword evidence="10 15" id="KW-0560">Oxidoreductase</keyword>
<evidence type="ECO:0000256" key="14">
    <source>
        <dbReference type="PIRSR" id="PIRSR602401-1"/>
    </source>
</evidence>
<dbReference type="GO" id="GO:0020037">
    <property type="term" value="F:heme binding"/>
    <property type="evidence" value="ECO:0007669"/>
    <property type="project" value="InterPro"/>
</dbReference>
<dbReference type="AlphaFoldDB" id="A0AAV7A2Q2"/>
<dbReference type="GO" id="GO:0006805">
    <property type="term" value="P:xenobiotic metabolic process"/>
    <property type="evidence" value="ECO:0007669"/>
    <property type="project" value="TreeGrafter"/>
</dbReference>
<evidence type="ECO:0000256" key="8">
    <source>
        <dbReference type="ARBA" id="ARBA00022824"/>
    </source>
</evidence>
<evidence type="ECO:0000256" key="15">
    <source>
        <dbReference type="RuleBase" id="RU000461"/>
    </source>
</evidence>
<evidence type="ECO:0000313" key="16">
    <source>
        <dbReference type="EMBL" id="KAG8552878.1"/>
    </source>
</evidence>
<keyword evidence="9" id="KW-0492">Microsome</keyword>
<sequence length="451" mass="52219">MALSWFESVVLVLILLSFIYSTWNSIYRRRNLPPGPTPLPIVGNVLHIKRGEMVKSLMEFKKKYGSVYTVYFGHYPTVVLCGYDTVKEALIDRAEDFGGRGRLPTIDTFVKSHGIVFSNGERWKDLRRFSLTILRNFGMGKKTIEERIQEEAQFLTAEFRMQNRQPFDPSTAVICASSNIMSSLVIGKRFDFKDERWMRTLADSRHAFHIVSSTWGQLYDIFPRIMYCVPGPHRKIFQLLKSLKDFVEESVESHQNTLDPTCPRDYIDCFLIRKKQEEKNPKTAFHIPNLVATVFDMFLGGSESTAVTVNYGLLMLIKYPEIQDKVHQEIDQVIGREREPRADDRSHMPYTNALLHEIQRYSDVFPMGLIRATTRDVTFHGYFLPKGTDVLTLLTTVLRDPSQFEKPEEFDINHFLDENGKFKKMNGFMPFSAGKRVCIGDESLVRMEIFI</sequence>
<evidence type="ECO:0000256" key="11">
    <source>
        <dbReference type="ARBA" id="ARBA00023004"/>
    </source>
</evidence>
<dbReference type="PRINTS" id="PR00385">
    <property type="entry name" value="P450"/>
</dbReference>
<comment type="similarity">
    <text evidence="4 15">Belongs to the cytochrome P450 family.</text>
</comment>
<evidence type="ECO:0000256" key="9">
    <source>
        <dbReference type="ARBA" id="ARBA00022848"/>
    </source>
</evidence>
<dbReference type="Proteomes" id="UP000824782">
    <property type="component" value="Unassembled WGS sequence"/>
</dbReference>
<keyword evidence="17" id="KW-1185">Reference proteome</keyword>
<feature type="binding site" description="axial binding residue" evidence="14">
    <location>
        <position position="438"/>
    </location>
    <ligand>
        <name>heme</name>
        <dbReference type="ChEBI" id="CHEBI:30413"/>
    </ligand>
    <ligandPart>
        <name>Fe</name>
        <dbReference type="ChEBI" id="CHEBI:18248"/>
    </ligandPart>
</feature>
<evidence type="ECO:0000256" key="13">
    <source>
        <dbReference type="ARBA" id="ARBA00023136"/>
    </source>
</evidence>
<evidence type="ECO:0000256" key="10">
    <source>
        <dbReference type="ARBA" id="ARBA00023002"/>
    </source>
</evidence>
<dbReference type="GO" id="GO:0005506">
    <property type="term" value="F:iron ion binding"/>
    <property type="evidence" value="ECO:0007669"/>
    <property type="project" value="InterPro"/>
</dbReference>
<dbReference type="PROSITE" id="PS00086">
    <property type="entry name" value="CYTOCHROME_P450"/>
    <property type="match status" value="1"/>
</dbReference>
<dbReference type="GO" id="GO:0016712">
    <property type="term" value="F:oxidoreductase activity, acting on paired donors, with incorporation or reduction of molecular oxygen, reduced flavin or flavoprotein as one donor, and incorporation of one atom of oxygen"/>
    <property type="evidence" value="ECO:0007669"/>
    <property type="project" value="UniProtKB-EC"/>
</dbReference>